<keyword evidence="1" id="KW-0732">Signal</keyword>
<dbReference type="Proteomes" id="UP000321533">
    <property type="component" value="Chromosome"/>
</dbReference>
<protein>
    <recommendedName>
        <fullName evidence="2">Cytochrome C Planctomycete-type domain-containing protein</fullName>
    </recommendedName>
</protein>
<organism evidence="3 4">
    <name type="scientific">Panacibacter ginsenosidivorans</name>
    <dbReference type="NCBI Taxonomy" id="1813871"/>
    <lineage>
        <taxon>Bacteria</taxon>
        <taxon>Pseudomonadati</taxon>
        <taxon>Bacteroidota</taxon>
        <taxon>Chitinophagia</taxon>
        <taxon>Chitinophagales</taxon>
        <taxon>Chitinophagaceae</taxon>
        <taxon>Panacibacter</taxon>
    </lineage>
</organism>
<dbReference type="RefSeq" id="WP_147190675.1">
    <property type="nucleotide sequence ID" value="NZ_CP042435.1"/>
</dbReference>
<dbReference type="PROSITE" id="PS51257">
    <property type="entry name" value="PROKAR_LIPOPROTEIN"/>
    <property type="match status" value="1"/>
</dbReference>
<accession>A0A5B8VAP7</accession>
<dbReference type="InterPro" id="IPR011429">
    <property type="entry name" value="Cyt_c_Planctomycete-type"/>
</dbReference>
<name>A0A5B8VAP7_9BACT</name>
<evidence type="ECO:0000313" key="3">
    <source>
        <dbReference type="EMBL" id="QEC68547.1"/>
    </source>
</evidence>
<evidence type="ECO:0000256" key="1">
    <source>
        <dbReference type="SAM" id="SignalP"/>
    </source>
</evidence>
<dbReference type="Pfam" id="PF07635">
    <property type="entry name" value="PSCyt1"/>
    <property type="match status" value="1"/>
</dbReference>
<dbReference type="AlphaFoldDB" id="A0A5B8VAP7"/>
<keyword evidence="4" id="KW-1185">Reference proteome</keyword>
<feature type="domain" description="Cytochrome C Planctomycete-type" evidence="2">
    <location>
        <begin position="49"/>
        <end position="88"/>
    </location>
</feature>
<dbReference type="PANTHER" id="PTHR35889">
    <property type="entry name" value="CYCLOINULO-OLIGOSACCHARIDE FRUCTANOTRANSFERASE-RELATED"/>
    <property type="match status" value="1"/>
</dbReference>
<sequence length="218" mass="23763">MKKLFSLLTLCVLIFSCRHQIANPYGDTTKICFEEQVLPIFQSSCAQSGCHDESSHQGGYVLDSYDNIIKQGIVSGDANKSEIVKSLTGFLAGKMPQSPVPALSAVQIQFIATWINQGAINTTGCETGCNPEVYTYSGAIEPLVKTYCLGCHYSATSENKNVDLSSYEAIKTQVDNDNFRASVNHDDGLIPMPQNADKLSDCKLSQIDKWIKAGALHN</sequence>
<dbReference type="PANTHER" id="PTHR35889:SF3">
    <property type="entry name" value="F-BOX DOMAIN-CONTAINING PROTEIN"/>
    <property type="match status" value="1"/>
</dbReference>
<evidence type="ECO:0000259" key="2">
    <source>
        <dbReference type="Pfam" id="PF07635"/>
    </source>
</evidence>
<dbReference type="OrthoDB" id="1524066at2"/>
<dbReference type="KEGG" id="pgin:FRZ67_14990"/>
<gene>
    <name evidence="3" type="ORF">FRZ67_14990</name>
</gene>
<feature type="signal peptide" evidence="1">
    <location>
        <begin position="1"/>
        <end position="22"/>
    </location>
</feature>
<evidence type="ECO:0000313" key="4">
    <source>
        <dbReference type="Proteomes" id="UP000321533"/>
    </source>
</evidence>
<feature type="chain" id="PRO_5023011134" description="Cytochrome C Planctomycete-type domain-containing protein" evidence="1">
    <location>
        <begin position="23"/>
        <end position="218"/>
    </location>
</feature>
<reference evidence="3 4" key="1">
    <citation type="journal article" date="2016" name="Int. J. Syst. Evol. Microbiol.">
        <title>Panacibacter ginsenosidivorans gen. nov., sp. nov., with ginsenoside converting activity isolated from soil of a ginseng field.</title>
        <authorList>
            <person name="Siddiqi M.Z."/>
            <person name="Muhammad Shafi S."/>
            <person name="Choi K.D."/>
            <person name="Im W.T."/>
        </authorList>
    </citation>
    <scope>NUCLEOTIDE SEQUENCE [LARGE SCALE GENOMIC DNA]</scope>
    <source>
        <strain evidence="3 4">Gsoil1550</strain>
    </source>
</reference>
<dbReference type="EMBL" id="CP042435">
    <property type="protein sequence ID" value="QEC68547.1"/>
    <property type="molecule type" value="Genomic_DNA"/>
</dbReference>
<proteinExistence type="predicted"/>